<dbReference type="STRING" id="1618574.UT24_C0053G0010"/>
<dbReference type="Proteomes" id="UP000033881">
    <property type="component" value="Unassembled WGS sequence"/>
</dbReference>
<sequence length="180" mass="20791">MTIKIRVGDKIEDSKHEPTRMELAIRKTIDGNIMLFDHNEMDIVIIPESNKVIAFSKNNFNDSVYAAQDRFFRYLAMKGALNRESIRSGNVYGSLEAEYPLSEDVNSLQLVLFTIGKFIEEEKPHMEKEKYLEDEHEERLTNPDEEESTELGEIPQKATKGSLPKDANMYKTRRWYAPGA</sequence>
<organism evidence="2 3">
    <name type="scientific">Candidatus Woesebacteria bacterium GW2011_GWB1_39_12</name>
    <dbReference type="NCBI Taxonomy" id="1618574"/>
    <lineage>
        <taxon>Bacteria</taxon>
        <taxon>Candidatus Woeseibacteriota</taxon>
    </lineage>
</organism>
<gene>
    <name evidence="2" type="ORF">UT24_C0053G0010</name>
</gene>
<dbReference type="AlphaFoldDB" id="A0A0G0LYW7"/>
<name>A0A0G0LYW7_9BACT</name>
<evidence type="ECO:0000313" key="3">
    <source>
        <dbReference type="Proteomes" id="UP000033881"/>
    </source>
</evidence>
<accession>A0A0G0LYW7</accession>
<protein>
    <submittedName>
        <fullName evidence="2">Uncharacterized protein</fullName>
    </submittedName>
</protein>
<evidence type="ECO:0000256" key="1">
    <source>
        <dbReference type="SAM" id="MobiDB-lite"/>
    </source>
</evidence>
<evidence type="ECO:0000313" key="2">
    <source>
        <dbReference type="EMBL" id="KKQ97103.1"/>
    </source>
</evidence>
<proteinExistence type="predicted"/>
<feature type="compositionally biased region" description="Basic and acidic residues" evidence="1">
    <location>
        <begin position="126"/>
        <end position="142"/>
    </location>
</feature>
<dbReference type="EMBL" id="LBWB01000053">
    <property type="protein sequence ID" value="KKQ97103.1"/>
    <property type="molecule type" value="Genomic_DNA"/>
</dbReference>
<feature type="region of interest" description="Disordered" evidence="1">
    <location>
        <begin position="126"/>
        <end position="180"/>
    </location>
</feature>
<reference evidence="2 3" key="1">
    <citation type="journal article" date="2015" name="Nature">
        <title>rRNA introns, odd ribosomes, and small enigmatic genomes across a large radiation of phyla.</title>
        <authorList>
            <person name="Brown C.T."/>
            <person name="Hug L.A."/>
            <person name="Thomas B.C."/>
            <person name="Sharon I."/>
            <person name="Castelle C.J."/>
            <person name="Singh A."/>
            <person name="Wilkins M.J."/>
            <person name="Williams K.H."/>
            <person name="Banfield J.F."/>
        </authorList>
    </citation>
    <scope>NUCLEOTIDE SEQUENCE [LARGE SCALE GENOMIC DNA]</scope>
</reference>
<comment type="caution">
    <text evidence="2">The sequence shown here is derived from an EMBL/GenBank/DDBJ whole genome shotgun (WGS) entry which is preliminary data.</text>
</comment>